<sequence>MQEFLALYKNIENPTLEMVFFTFLLAFILSSIIAIVYVKTTPNSIRTANFVQSLILASIGSTTVIQAIGDNVGVGLGMLGALSIINFRTSFRDPRDIIFMFACLGNGIACGVFGFYIAIFGSTIFCVIAILLSITPYHLGRQTIWEIRFRGPKHLMNSELDQIMRDYCSLSQIDSLRNEMTKENLLFQEMDYKVILKSGVNHKKFIDILEAYGLTVKRINKQNEGFETE</sequence>
<dbReference type="Proteomes" id="UP000808349">
    <property type="component" value="Unassembled WGS sequence"/>
</dbReference>
<feature type="transmembrane region" description="Helical" evidence="1">
    <location>
        <begin position="122"/>
        <end position="140"/>
    </location>
</feature>
<reference evidence="2 3" key="1">
    <citation type="submission" date="2020-10" db="EMBL/GenBank/DDBJ databases">
        <title>Connecting structure to function with the recovery of over 1000 high-quality activated sludge metagenome-assembled genomes encoding full-length rRNA genes using long-read sequencing.</title>
        <authorList>
            <person name="Singleton C.M."/>
            <person name="Petriglieri F."/>
            <person name="Kristensen J.M."/>
            <person name="Kirkegaard R.H."/>
            <person name="Michaelsen T.Y."/>
            <person name="Andersen M.H."/>
            <person name="Karst S.M."/>
            <person name="Dueholm M.S."/>
            <person name="Nielsen P.H."/>
            <person name="Albertsen M."/>
        </authorList>
    </citation>
    <scope>NUCLEOTIDE SEQUENCE [LARGE SCALE GENOMIC DNA]</scope>
    <source>
        <strain evidence="2">Ribe_18-Q3-R11-54_BAT3C.373</strain>
    </source>
</reference>
<proteinExistence type="predicted"/>
<dbReference type="InterPro" id="IPR032531">
    <property type="entry name" value="DUF4956"/>
</dbReference>
<feature type="transmembrane region" description="Helical" evidence="1">
    <location>
        <begin position="50"/>
        <end position="68"/>
    </location>
</feature>
<dbReference type="EMBL" id="JADKFW010000013">
    <property type="protein sequence ID" value="MBK9718856.1"/>
    <property type="molecule type" value="Genomic_DNA"/>
</dbReference>
<feature type="transmembrane region" description="Helical" evidence="1">
    <location>
        <begin position="20"/>
        <end position="38"/>
    </location>
</feature>
<organism evidence="2 3">
    <name type="scientific">Candidatus Defluviibacterium haderslevense</name>
    <dbReference type="NCBI Taxonomy" id="2981993"/>
    <lineage>
        <taxon>Bacteria</taxon>
        <taxon>Pseudomonadati</taxon>
        <taxon>Bacteroidota</taxon>
        <taxon>Saprospiria</taxon>
        <taxon>Saprospirales</taxon>
        <taxon>Saprospiraceae</taxon>
        <taxon>Candidatus Defluviibacterium</taxon>
    </lineage>
</organism>
<feature type="transmembrane region" description="Helical" evidence="1">
    <location>
        <begin position="98"/>
        <end position="116"/>
    </location>
</feature>
<evidence type="ECO:0000313" key="3">
    <source>
        <dbReference type="Proteomes" id="UP000808349"/>
    </source>
</evidence>
<feature type="transmembrane region" description="Helical" evidence="1">
    <location>
        <begin position="74"/>
        <end position="91"/>
    </location>
</feature>
<keyword evidence="1" id="KW-1133">Transmembrane helix</keyword>
<evidence type="ECO:0000313" key="2">
    <source>
        <dbReference type="EMBL" id="MBK9718856.1"/>
    </source>
</evidence>
<keyword evidence="1" id="KW-0472">Membrane</keyword>
<dbReference type="AlphaFoldDB" id="A0A9D7XFN1"/>
<name>A0A9D7XFN1_9BACT</name>
<protein>
    <submittedName>
        <fullName evidence="2">DUF4956 domain-containing protein</fullName>
    </submittedName>
</protein>
<evidence type="ECO:0000256" key="1">
    <source>
        <dbReference type="SAM" id="Phobius"/>
    </source>
</evidence>
<accession>A0A9D7XFN1</accession>
<keyword evidence="1" id="KW-0812">Transmembrane</keyword>
<gene>
    <name evidence="2" type="ORF">IPO85_15335</name>
</gene>
<comment type="caution">
    <text evidence="2">The sequence shown here is derived from an EMBL/GenBank/DDBJ whole genome shotgun (WGS) entry which is preliminary data.</text>
</comment>
<dbReference type="Pfam" id="PF16316">
    <property type="entry name" value="DUF4956"/>
    <property type="match status" value="1"/>
</dbReference>